<dbReference type="Proteomes" id="UP000014660">
    <property type="component" value="Chromosome"/>
</dbReference>
<evidence type="ECO:0000313" key="2">
    <source>
        <dbReference type="Proteomes" id="UP000014660"/>
    </source>
</evidence>
<name>S0ANE3_FERAC</name>
<sequence length="60" mass="6686">MQWYVITVDLSSTFRGCAIILNLKPILLEINMVPGKFQFASNNSLTIFTSYNDSLSIQGA</sequence>
<dbReference type="AlphaFoldDB" id="S0ANE3"/>
<protein>
    <submittedName>
        <fullName evidence="1">Uncharacterized protein</fullName>
    </submittedName>
</protein>
<dbReference type="EMBL" id="CP004145">
    <property type="protein sequence ID" value="AGO60441.1"/>
    <property type="molecule type" value="Genomic_DNA"/>
</dbReference>
<dbReference type="KEGG" id="fac:FACI_IFERC01G0461"/>
<evidence type="ECO:0000313" key="1">
    <source>
        <dbReference type="EMBL" id="AGO60441.1"/>
    </source>
</evidence>
<gene>
    <name evidence="1" type="ORF">FACI_IFERC00001G0461</name>
</gene>
<reference evidence="1 2" key="1">
    <citation type="journal article" date="2007" name="Proc. Natl. Acad. Sci. U.S.A.">
        <title>Genome dynamics in a natural archaeal population.</title>
        <authorList>
            <person name="Allen E.E."/>
            <person name="Tyson G.W."/>
            <person name="Whitaker R.J."/>
            <person name="Detter J.C."/>
            <person name="Richardson P.M."/>
            <person name="Banfield J.F."/>
        </authorList>
    </citation>
    <scope>NUCLEOTIDE SEQUENCE [LARGE SCALE GENOMIC DNA]</scope>
    <source>
        <strain evidence="2">fer1</strain>
    </source>
</reference>
<keyword evidence="2" id="KW-1185">Reference proteome</keyword>
<organism evidence="1 2">
    <name type="scientific">Ferroplasma acidarmanus Fer1</name>
    <dbReference type="NCBI Taxonomy" id="333146"/>
    <lineage>
        <taxon>Archaea</taxon>
        <taxon>Methanobacteriati</taxon>
        <taxon>Thermoplasmatota</taxon>
        <taxon>Thermoplasmata</taxon>
        <taxon>Thermoplasmatales</taxon>
        <taxon>Ferroplasmaceae</taxon>
        <taxon>Ferroplasma</taxon>
    </lineage>
</organism>
<dbReference type="HOGENOM" id="CLU_2930050_0_0_2"/>
<proteinExistence type="predicted"/>
<accession>S0ANE3</accession>